<dbReference type="Proteomes" id="UP001569414">
    <property type="component" value="Unassembled WGS sequence"/>
</dbReference>
<keyword evidence="3" id="KW-1185">Reference proteome</keyword>
<dbReference type="EMBL" id="JBGMEL010000001">
    <property type="protein sequence ID" value="MFA0788926.1"/>
    <property type="molecule type" value="Genomic_DNA"/>
</dbReference>
<accession>A0ABV4NIV0</accession>
<dbReference type="PANTHER" id="PTHR20883:SF48">
    <property type="entry name" value="ECTOINE DIOXYGENASE"/>
    <property type="match status" value="1"/>
</dbReference>
<gene>
    <name evidence="2" type="ORF">ACCI51_00095</name>
</gene>
<comment type="cofactor">
    <cofactor evidence="1">
        <name>Fe(2+)</name>
        <dbReference type="ChEBI" id="CHEBI:29033"/>
    </cofactor>
</comment>
<evidence type="ECO:0000313" key="3">
    <source>
        <dbReference type="Proteomes" id="UP001569414"/>
    </source>
</evidence>
<dbReference type="InterPro" id="IPR008775">
    <property type="entry name" value="Phytyl_CoA_dOase-like"/>
</dbReference>
<dbReference type="RefSeq" id="WP_371842160.1">
    <property type="nucleotide sequence ID" value="NZ_JBGMEL010000001.1"/>
</dbReference>
<organism evidence="2 3">
    <name type="scientific">Microbulbifer echini</name>
    <dbReference type="NCBI Taxonomy" id="1529067"/>
    <lineage>
        <taxon>Bacteria</taxon>
        <taxon>Pseudomonadati</taxon>
        <taxon>Pseudomonadota</taxon>
        <taxon>Gammaproteobacteria</taxon>
        <taxon>Cellvibrionales</taxon>
        <taxon>Microbulbiferaceae</taxon>
        <taxon>Microbulbifer</taxon>
    </lineage>
</organism>
<evidence type="ECO:0000313" key="2">
    <source>
        <dbReference type="EMBL" id="MFA0788926.1"/>
    </source>
</evidence>
<protein>
    <submittedName>
        <fullName evidence="2">Phytanoyl-CoA dioxygenase family protein</fullName>
    </submittedName>
</protein>
<reference evidence="2 3" key="1">
    <citation type="submission" date="2024-08" db="EMBL/GenBank/DDBJ databases">
        <authorList>
            <person name="Ishaq N."/>
        </authorList>
    </citation>
    <scope>NUCLEOTIDE SEQUENCE [LARGE SCALE GENOMIC DNA]</scope>
    <source>
        <strain evidence="2 3">JCM 30400</strain>
    </source>
</reference>
<sequence>MLSSQQKANFHRDGMLILDFRLKARLLDRVIADIEPYYHRPQTGSHYAHGTRIQDAWRFNAGVRRIALERRVLRALRDLFGRKAKAFQTLNFPVGTQQRVHSDTIHFNSQPSGYMAGAWVALEDVDESNGALVYYPGSHRLPEVTMQDVDVSPSYDHYNEYENYIQAMIEKNSLCAVRGILKKGQVLLWHANLLHGGGSHPDKSLSRHSLVTHYYFEGCRYYTPLCSSESEIRWREPEWIQRFAPYQLSRVTSPKLSLRRLAGKTIRFFRR</sequence>
<proteinExistence type="predicted"/>
<comment type="caution">
    <text evidence="2">The sequence shown here is derived from an EMBL/GenBank/DDBJ whole genome shotgun (WGS) entry which is preliminary data.</text>
</comment>
<dbReference type="GO" id="GO:0051213">
    <property type="term" value="F:dioxygenase activity"/>
    <property type="evidence" value="ECO:0007669"/>
    <property type="project" value="UniProtKB-KW"/>
</dbReference>
<dbReference type="PANTHER" id="PTHR20883">
    <property type="entry name" value="PHYTANOYL-COA DIOXYGENASE DOMAIN CONTAINING 1"/>
    <property type="match status" value="1"/>
</dbReference>
<keyword evidence="2" id="KW-0560">Oxidoreductase</keyword>
<dbReference type="Gene3D" id="2.60.120.620">
    <property type="entry name" value="q2cbj1_9rhob like domain"/>
    <property type="match status" value="1"/>
</dbReference>
<keyword evidence="2" id="KW-0223">Dioxygenase</keyword>
<name>A0ABV4NIV0_9GAMM</name>
<evidence type="ECO:0000256" key="1">
    <source>
        <dbReference type="ARBA" id="ARBA00001954"/>
    </source>
</evidence>
<dbReference type="Pfam" id="PF05721">
    <property type="entry name" value="PhyH"/>
    <property type="match status" value="1"/>
</dbReference>
<dbReference type="SUPFAM" id="SSF51197">
    <property type="entry name" value="Clavaminate synthase-like"/>
    <property type="match status" value="1"/>
</dbReference>